<evidence type="ECO:0000256" key="10">
    <source>
        <dbReference type="ARBA" id="ARBA00022989"/>
    </source>
</evidence>
<comment type="cofactor">
    <cofactor evidence="1">
        <name>Zn(2+)</name>
        <dbReference type="ChEBI" id="CHEBI:29105"/>
    </cofactor>
</comment>
<keyword evidence="14" id="KW-0275">Fatty acid biosynthesis</keyword>
<comment type="caution">
    <text evidence="17">The sequence shown here is derived from an EMBL/GenBank/DDBJ whole genome shotgun (WGS) entry which is preliminary data.</text>
</comment>
<keyword evidence="5 15" id="KW-0812">Transmembrane</keyword>
<keyword evidence="4" id="KW-0444">Lipid biosynthesis</keyword>
<evidence type="ECO:0000256" key="2">
    <source>
        <dbReference type="ARBA" id="ARBA00004477"/>
    </source>
</evidence>
<feature type="transmembrane region" description="Helical" evidence="15">
    <location>
        <begin position="361"/>
        <end position="379"/>
    </location>
</feature>
<keyword evidence="12" id="KW-0443">Lipid metabolism</keyword>
<feature type="domain" description="Cytochrome b5 heme-binding" evidence="16">
    <location>
        <begin position="42"/>
        <end position="124"/>
    </location>
</feature>
<dbReference type="PANTHER" id="PTHR12863">
    <property type="entry name" value="FATTY ACID HYDROXYLASE"/>
    <property type="match status" value="1"/>
</dbReference>
<dbReference type="Proteomes" id="UP000674143">
    <property type="component" value="Unassembled WGS sequence"/>
</dbReference>
<dbReference type="PROSITE" id="PS50255">
    <property type="entry name" value="CYTOCHROME_B5_2"/>
    <property type="match status" value="1"/>
</dbReference>
<keyword evidence="18" id="KW-1185">Reference proteome</keyword>
<keyword evidence="9" id="KW-0862">Zinc</keyword>
<accession>A0A836KW71</accession>
<sequence length="456" mass="52381">MLTTTAAAAAAPEQLNAYYTTVAATGEMIFANTGAFRAYADARRKQYESDNKHLKPAAPAPCIYMYKGSVYDATEFNVHPGGAQLMLKYHGKDVTQVFHDEYNFHAHTKSALNILLQYRVGFVRQIESSVSGERGEYENYQRLELTAYPRITNREMVYKDFTIRRDRGLVWQVMFLTFPQYMHVVSTPIYVTNCRLFDWSLIEFFSRTKYWVVLILWLPLSAFWTVRGVLRDYTQLNPLWGSRLDAFLYYPNKNFIFRNYPAAVHPSMASYIPAGATDPAVIADAQYQHAVAVSAFHPLFVLALFLSGVGLWTLMEYAIHRIIFHFERILPEPLFDNPLSKSLHLLLHGIHHIIPMDPDRLVFPPALFVVACTLIYNGFGCLMTGSCLDIMTGGLVCGYVLYDEIHYLLHHRDPTNLYFKDLKKYHHAHHYVDDTRGFGISSKFWDIVFGTACQKN</sequence>
<dbReference type="EMBL" id="JAFHLR010000003">
    <property type="protein sequence ID" value="KAG5488002.1"/>
    <property type="molecule type" value="Genomic_DNA"/>
</dbReference>
<evidence type="ECO:0000313" key="18">
    <source>
        <dbReference type="Proteomes" id="UP000674143"/>
    </source>
</evidence>
<evidence type="ECO:0000256" key="7">
    <source>
        <dbReference type="ARBA" id="ARBA00022824"/>
    </source>
</evidence>
<keyword evidence="11" id="KW-0560">Oxidoreductase</keyword>
<evidence type="ECO:0000256" key="11">
    <source>
        <dbReference type="ARBA" id="ARBA00023002"/>
    </source>
</evidence>
<dbReference type="KEGG" id="loi:92364030"/>
<dbReference type="GO" id="GO:0080132">
    <property type="term" value="F:fatty acid 2-hydroxylase activity"/>
    <property type="evidence" value="ECO:0007669"/>
    <property type="project" value="InterPro"/>
</dbReference>
<keyword evidence="6" id="KW-0479">Metal-binding</keyword>
<evidence type="ECO:0000256" key="8">
    <source>
        <dbReference type="ARBA" id="ARBA00022832"/>
    </source>
</evidence>
<evidence type="ECO:0000256" key="9">
    <source>
        <dbReference type="ARBA" id="ARBA00022833"/>
    </source>
</evidence>
<evidence type="ECO:0000256" key="4">
    <source>
        <dbReference type="ARBA" id="ARBA00022516"/>
    </source>
</evidence>
<protein>
    <recommendedName>
        <fullName evidence="16">Cytochrome b5 heme-binding domain-containing protein</fullName>
    </recommendedName>
</protein>
<keyword evidence="10 15" id="KW-1133">Transmembrane helix</keyword>
<evidence type="ECO:0000256" key="15">
    <source>
        <dbReference type="SAM" id="Phobius"/>
    </source>
</evidence>
<dbReference type="Pfam" id="PF00173">
    <property type="entry name" value="Cyt-b5"/>
    <property type="match status" value="1"/>
</dbReference>
<evidence type="ECO:0000256" key="5">
    <source>
        <dbReference type="ARBA" id="ARBA00022692"/>
    </source>
</evidence>
<organism evidence="17 18">
    <name type="scientific">Leishmania orientalis</name>
    <dbReference type="NCBI Taxonomy" id="2249476"/>
    <lineage>
        <taxon>Eukaryota</taxon>
        <taxon>Discoba</taxon>
        <taxon>Euglenozoa</taxon>
        <taxon>Kinetoplastea</taxon>
        <taxon>Metakinetoplastina</taxon>
        <taxon>Trypanosomatida</taxon>
        <taxon>Trypanosomatidae</taxon>
        <taxon>Leishmaniinae</taxon>
        <taxon>Leishmania</taxon>
    </lineage>
</organism>
<reference evidence="18" key="1">
    <citation type="journal article" date="2021" name="Microbiol. Resour. Announc.">
        <title>LGAAP: Leishmaniinae Genome Assembly and Annotation Pipeline.</title>
        <authorList>
            <person name="Almutairi H."/>
            <person name="Urbaniak M.D."/>
            <person name="Bates M.D."/>
            <person name="Jariyapan N."/>
            <person name="Kwakye-Nuako G."/>
            <person name="Thomaz-Soccol V."/>
            <person name="Al-Salem W.S."/>
            <person name="Dillon R.J."/>
            <person name="Bates P.A."/>
            <person name="Gatherer D."/>
        </authorList>
    </citation>
    <scope>NUCLEOTIDE SEQUENCE [LARGE SCALE GENOMIC DNA]</scope>
</reference>
<keyword evidence="8" id="KW-0276">Fatty acid metabolism</keyword>
<comment type="subcellular location">
    <subcellularLocation>
        <location evidence="2">Endoplasmic reticulum membrane</location>
        <topology evidence="2">Multi-pass membrane protein</topology>
    </subcellularLocation>
</comment>
<reference evidence="18" key="2">
    <citation type="journal article" date="2021" name="Sci. Data">
        <title>Chromosome-scale genome sequencing, assembly and annotation of six genomes from subfamily Leishmaniinae.</title>
        <authorList>
            <person name="Almutairi H."/>
            <person name="Urbaniak M.D."/>
            <person name="Bates M.D."/>
            <person name="Jariyapan N."/>
            <person name="Kwakye-Nuako G."/>
            <person name="Thomaz Soccol V."/>
            <person name="Al-Salem W.S."/>
            <person name="Dillon R.J."/>
            <person name="Bates P.A."/>
            <person name="Gatherer D."/>
        </authorList>
    </citation>
    <scope>NUCLEOTIDE SEQUENCE [LARGE SCALE GENOMIC DNA]</scope>
</reference>
<dbReference type="InterPro" id="IPR001199">
    <property type="entry name" value="Cyt_B5-like_heme/steroid-bd"/>
</dbReference>
<evidence type="ECO:0000256" key="3">
    <source>
        <dbReference type="ARBA" id="ARBA00005747"/>
    </source>
</evidence>
<dbReference type="InterPro" id="IPR036400">
    <property type="entry name" value="Cyt_B5-like_heme/steroid_sf"/>
</dbReference>
<evidence type="ECO:0000256" key="1">
    <source>
        <dbReference type="ARBA" id="ARBA00001947"/>
    </source>
</evidence>
<dbReference type="GeneID" id="92364030"/>
<dbReference type="PANTHER" id="PTHR12863:SF1">
    <property type="entry name" value="FATTY ACID 2-HYDROXYLASE"/>
    <property type="match status" value="1"/>
</dbReference>
<dbReference type="InterPro" id="IPR006694">
    <property type="entry name" value="Fatty_acid_hydroxylase"/>
</dbReference>
<dbReference type="GO" id="GO:0006633">
    <property type="term" value="P:fatty acid biosynthetic process"/>
    <property type="evidence" value="ECO:0007669"/>
    <property type="project" value="UniProtKB-KW"/>
</dbReference>
<evidence type="ECO:0000313" key="17">
    <source>
        <dbReference type="EMBL" id="KAG5488002.1"/>
    </source>
</evidence>
<dbReference type="RefSeq" id="XP_067066129.1">
    <property type="nucleotide sequence ID" value="XM_067210096.1"/>
</dbReference>
<feature type="transmembrane region" description="Helical" evidence="15">
    <location>
        <begin position="210"/>
        <end position="230"/>
    </location>
</feature>
<dbReference type="InterPro" id="IPR014430">
    <property type="entry name" value="Scs7"/>
</dbReference>
<comment type="similarity">
    <text evidence="3">Belongs to the sterol desaturase family. SCS7 subfamily.</text>
</comment>
<dbReference type="AlphaFoldDB" id="A0A836KW71"/>
<evidence type="ECO:0000256" key="13">
    <source>
        <dbReference type="ARBA" id="ARBA00023136"/>
    </source>
</evidence>
<dbReference type="Gene3D" id="3.10.120.10">
    <property type="entry name" value="Cytochrome b5-like heme/steroid binding domain"/>
    <property type="match status" value="1"/>
</dbReference>
<gene>
    <name evidence="17" type="ORF">LSCM4_08226</name>
</gene>
<feature type="transmembrane region" description="Helical" evidence="15">
    <location>
        <begin position="299"/>
        <end position="319"/>
    </location>
</feature>
<evidence type="ECO:0000256" key="14">
    <source>
        <dbReference type="ARBA" id="ARBA00023160"/>
    </source>
</evidence>
<keyword evidence="7" id="KW-0256">Endoplasmic reticulum</keyword>
<dbReference type="GO" id="GO:0005789">
    <property type="term" value="C:endoplasmic reticulum membrane"/>
    <property type="evidence" value="ECO:0007669"/>
    <property type="project" value="UniProtKB-SubCell"/>
</dbReference>
<dbReference type="SMR" id="A0A836KW71"/>
<evidence type="ECO:0000259" key="16">
    <source>
        <dbReference type="PROSITE" id="PS50255"/>
    </source>
</evidence>
<dbReference type="SMART" id="SM01117">
    <property type="entry name" value="Cyt-b5"/>
    <property type="match status" value="1"/>
</dbReference>
<dbReference type="Pfam" id="PF04116">
    <property type="entry name" value="FA_hydroxylase"/>
    <property type="match status" value="1"/>
</dbReference>
<dbReference type="GO" id="GO:0005506">
    <property type="term" value="F:iron ion binding"/>
    <property type="evidence" value="ECO:0007669"/>
    <property type="project" value="InterPro"/>
</dbReference>
<evidence type="ECO:0000256" key="12">
    <source>
        <dbReference type="ARBA" id="ARBA00023098"/>
    </source>
</evidence>
<proteinExistence type="inferred from homology"/>
<dbReference type="SUPFAM" id="SSF55856">
    <property type="entry name" value="Cytochrome b5-like heme/steroid binding domain"/>
    <property type="match status" value="1"/>
</dbReference>
<name>A0A836KW71_9TRYP</name>
<keyword evidence="13 15" id="KW-0472">Membrane</keyword>
<evidence type="ECO:0000256" key="6">
    <source>
        <dbReference type="ARBA" id="ARBA00022723"/>
    </source>
</evidence>